<feature type="region of interest" description="Disordered" evidence="1">
    <location>
        <begin position="22"/>
        <end position="85"/>
    </location>
</feature>
<reference evidence="2" key="1">
    <citation type="journal article" date="2005" name="PLoS Biol.">
        <title>The genomes of Oryza sativa: a history of duplications.</title>
        <authorList>
            <person name="Yu J."/>
            <person name="Wang J."/>
            <person name="Lin W."/>
            <person name="Li S."/>
            <person name="Li H."/>
            <person name="Zhou J."/>
            <person name="Ni P."/>
            <person name="Dong W."/>
            <person name="Hu S."/>
            <person name="Zeng C."/>
            <person name="Zhang J."/>
            <person name="Zhang Y."/>
            <person name="Li R."/>
            <person name="Xu Z."/>
            <person name="Li S."/>
            <person name="Li X."/>
            <person name="Zheng H."/>
            <person name="Cong L."/>
            <person name="Lin L."/>
            <person name="Yin J."/>
            <person name="Geng J."/>
            <person name="Li G."/>
            <person name="Shi J."/>
            <person name="Liu J."/>
            <person name="Lv H."/>
            <person name="Li J."/>
            <person name="Wang J."/>
            <person name="Deng Y."/>
            <person name="Ran L."/>
            <person name="Shi X."/>
            <person name="Wang X."/>
            <person name="Wu Q."/>
            <person name="Li C."/>
            <person name="Ren X."/>
            <person name="Wang J."/>
            <person name="Wang X."/>
            <person name="Li D."/>
            <person name="Liu D."/>
            <person name="Zhang X."/>
            <person name="Ji Z."/>
            <person name="Zhao W."/>
            <person name="Sun Y."/>
            <person name="Zhang Z."/>
            <person name="Bao J."/>
            <person name="Han Y."/>
            <person name="Dong L."/>
            <person name="Ji J."/>
            <person name="Chen P."/>
            <person name="Wu S."/>
            <person name="Liu J."/>
            <person name="Xiao Y."/>
            <person name="Bu D."/>
            <person name="Tan J."/>
            <person name="Yang L."/>
            <person name="Ye C."/>
            <person name="Zhang J."/>
            <person name="Xu J."/>
            <person name="Zhou Y."/>
            <person name="Yu Y."/>
            <person name="Zhang B."/>
            <person name="Zhuang S."/>
            <person name="Wei H."/>
            <person name="Liu B."/>
            <person name="Lei M."/>
            <person name="Yu H."/>
            <person name="Li Y."/>
            <person name="Xu H."/>
            <person name="Wei S."/>
            <person name="He X."/>
            <person name="Fang L."/>
            <person name="Zhang Z."/>
            <person name="Zhang Y."/>
            <person name="Huang X."/>
            <person name="Su Z."/>
            <person name="Tong W."/>
            <person name="Li J."/>
            <person name="Tong Z."/>
            <person name="Li S."/>
            <person name="Ye J."/>
            <person name="Wang L."/>
            <person name="Fang L."/>
            <person name="Lei T."/>
            <person name="Chen C."/>
            <person name="Chen H."/>
            <person name="Xu Z."/>
            <person name="Li H."/>
            <person name="Huang H."/>
            <person name="Zhang F."/>
            <person name="Xu H."/>
            <person name="Li N."/>
            <person name="Zhao C."/>
            <person name="Li S."/>
            <person name="Dong L."/>
            <person name="Huang Y."/>
            <person name="Li L."/>
            <person name="Xi Y."/>
            <person name="Qi Q."/>
            <person name="Li W."/>
            <person name="Zhang B."/>
            <person name="Hu W."/>
            <person name="Zhang Y."/>
            <person name="Tian X."/>
            <person name="Jiao Y."/>
            <person name="Liang X."/>
            <person name="Jin J."/>
            <person name="Gao L."/>
            <person name="Zheng W."/>
            <person name="Hao B."/>
            <person name="Liu S."/>
            <person name="Wang W."/>
            <person name="Yuan L."/>
            <person name="Cao M."/>
            <person name="McDermott J."/>
            <person name="Samudrala R."/>
            <person name="Wang J."/>
            <person name="Wong G.K."/>
            <person name="Yang H."/>
        </authorList>
    </citation>
    <scope>NUCLEOTIDE SEQUENCE [LARGE SCALE GENOMIC DNA]</scope>
</reference>
<dbReference type="Proteomes" id="UP000007752">
    <property type="component" value="Chromosome 5"/>
</dbReference>
<organism evidence="2">
    <name type="scientific">Oryza sativa subsp. japonica</name>
    <name type="common">Rice</name>
    <dbReference type="NCBI Taxonomy" id="39947"/>
    <lineage>
        <taxon>Eukaryota</taxon>
        <taxon>Viridiplantae</taxon>
        <taxon>Streptophyta</taxon>
        <taxon>Embryophyta</taxon>
        <taxon>Tracheophyta</taxon>
        <taxon>Spermatophyta</taxon>
        <taxon>Magnoliopsida</taxon>
        <taxon>Liliopsida</taxon>
        <taxon>Poales</taxon>
        <taxon>Poaceae</taxon>
        <taxon>BOP clade</taxon>
        <taxon>Oryzoideae</taxon>
        <taxon>Oryzeae</taxon>
        <taxon>Oryzinae</taxon>
        <taxon>Oryza</taxon>
        <taxon>Oryza sativa</taxon>
    </lineage>
</organism>
<protein>
    <submittedName>
        <fullName evidence="2">Uncharacterized protein</fullName>
    </submittedName>
</protein>
<name>B9FIV8_ORYSJ</name>
<dbReference type="AlphaFoldDB" id="B9FIV8"/>
<reference evidence="2" key="2">
    <citation type="submission" date="2008-12" db="EMBL/GenBank/DDBJ databases">
        <title>Improved gene annotation of the rice (Oryza sativa) genomes.</title>
        <authorList>
            <person name="Wang J."/>
            <person name="Li R."/>
            <person name="Fan W."/>
            <person name="Huang Q."/>
            <person name="Zhang J."/>
            <person name="Zhou Y."/>
            <person name="Hu Y."/>
            <person name="Zi S."/>
            <person name="Li J."/>
            <person name="Ni P."/>
            <person name="Zheng H."/>
            <person name="Zhang Y."/>
            <person name="Zhao M."/>
            <person name="Hao Q."/>
            <person name="McDermott J."/>
            <person name="Samudrala R."/>
            <person name="Kristiansen K."/>
            <person name="Wong G.K.-S."/>
        </authorList>
    </citation>
    <scope>NUCLEOTIDE SEQUENCE</scope>
</reference>
<feature type="region of interest" description="Disordered" evidence="1">
    <location>
        <begin position="93"/>
        <end position="112"/>
    </location>
</feature>
<evidence type="ECO:0000256" key="1">
    <source>
        <dbReference type="SAM" id="MobiDB-lite"/>
    </source>
</evidence>
<dbReference type="EMBL" id="CM000142">
    <property type="protein sequence ID" value="EEE62746.1"/>
    <property type="molecule type" value="Genomic_DNA"/>
</dbReference>
<feature type="compositionally biased region" description="Low complexity" evidence="1">
    <location>
        <begin position="33"/>
        <end position="46"/>
    </location>
</feature>
<evidence type="ECO:0000313" key="2">
    <source>
        <dbReference type="EMBL" id="EEE62746.1"/>
    </source>
</evidence>
<accession>B9FIV8</accession>
<proteinExistence type="predicted"/>
<gene>
    <name evidence="2" type="ORF">OsJ_17549</name>
</gene>
<sequence length="221" mass="23334">MEAAPAGESAGIEAAVVGAARVAEDDGSGARMEAAPVGAVRAAEAGGSKRATANNNEAAVSAADDGRRRQRRQRMTTPPPSYPYVLSLSVHDTRAASGRPRRSPPSLAPLPPRLPSHWRRRFLHAAAPHPFFSLFGAQEGTAARRQKSALDAGGDKWEAAATLAVVPPCHHILFPGFSLSTAASGSRGDGNRRGRSWWRKSTLGKGVVPTICQSVWLAKFD</sequence>